<dbReference type="GO" id="GO:0030145">
    <property type="term" value="F:manganese ion binding"/>
    <property type="evidence" value="ECO:0007669"/>
    <property type="project" value="UniProtKB-UniRule"/>
</dbReference>
<dbReference type="EC" id="2.2.1.9" evidence="6"/>
<evidence type="ECO:0000313" key="10">
    <source>
        <dbReference type="EMBL" id="MFC7324615.1"/>
    </source>
</evidence>
<dbReference type="RefSeq" id="WP_256408993.1">
    <property type="nucleotide sequence ID" value="NZ_JANHDN010000004.1"/>
</dbReference>
<dbReference type="Pfam" id="PF02776">
    <property type="entry name" value="TPP_enzyme_N"/>
    <property type="match status" value="1"/>
</dbReference>
<dbReference type="Gene3D" id="3.40.50.1220">
    <property type="entry name" value="TPP-binding domain"/>
    <property type="match status" value="1"/>
</dbReference>
<dbReference type="GO" id="GO:0000287">
    <property type="term" value="F:magnesium ion binding"/>
    <property type="evidence" value="ECO:0007669"/>
    <property type="project" value="UniProtKB-UniRule"/>
</dbReference>
<keyword evidence="11" id="KW-1185">Reference proteome</keyword>
<feature type="domain" description="Thiamine pyrophosphate enzyme TPP-binding" evidence="8">
    <location>
        <begin position="483"/>
        <end position="609"/>
    </location>
</feature>
<keyword evidence="6" id="KW-0474">Menaquinone biosynthesis</keyword>
<organism evidence="10 11">
    <name type="scientific">Halorubrum rutilum</name>
    <dbReference type="NCBI Taxonomy" id="1364933"/>
    <lineage>
        <taxon>Archaea</taxon>
        <taxon>Methanobacteriati</taxon>
        <taxon>Methanobacteriota</taxon>
        <taxon>Stenosarchaea group</taxon>
        <taxon>Halobacteria</taxon>
        <taxon>Halobacteriales</taxon>
        <taxon>Haloferacaceae</taxon>
        <taxon>Halorubrum</taxon>
    </lineage>
</organism>
<comment type="cofactor">
    <cofactor evidence="6">
        <name>thiamine diphosphate</name>
        <dbReference type="ChEBI" id="CHEBI:58937"/>
    </cofactor>
    <text evidence="6">Binds 1 thiamine pyrophosphate per subunit.</text>
</comment>
<evidence type="ECO:0000259" key="8">
    <source>
        <dbReference type="Pfam" id="PF02775"/>
    </source>
</evidence>
<dbReference type="Pfam" id="PF02775">
    <property type="entry name" value="TPP_enzyme_C"/>
    <property type="match status" value="1"/>
</dbReference>
<evidence type="ECO:0000256" key="2">
    <source>
        <dbReference type="ARBA" id="ARBA00022723"/>
    </source>
</evidence>
<dbReference type="GO" id="GO:0030976">
    <property type="term" value="F:thiamine pyrophosphate binding"/>
    <property type="evidence" value="ECO:0007669"/>
    <property type="project" value="UniProtKB-UniRule"/>
</dbReference>
<proteinExistence type="inferred from homology"/>
<dbReference type="GO" id="GO:0009234">
    <property type="term" value="P:menaquinone biosynthetic process"/>
    <property type="evidence" value="ECO:0007669"/>
    <property type="project" value="UniProtKB-UniRule"/>
</dbReference>
<reference evidence="10 11" key="1">
    <citation type="journal article" date="2019" name="Int. J. Syst. Evol. Microbiol.">
        <title>The Global Catalogue of Microorganisms (GCM) 10K type strain sequencing project: providing services to taxonomists for standard genome sequencing and annotation.</title>
        <authorList>
            <consortium name="The Broad Institute Genomics Platform"/>
            <consortium name="The Broad Institute Genome Sequencing Center for Infectious Disease"/>
            <person name="Wu L."/>
            <person name="Ma J."/>
        </authorList>
    </citation>
    <scope>NUCLEOTIDE SEQUENCE [LARGE SCALE GENOMIC DNA]</scope>
    <source>
        <strain evidence="10 11">CGMCC 1.12554</strain>
    </source>
</reference>
<comment type="subunit">
    <text evidence="6">Homodimer.</text>
</comment>
<keyword evidence="1 6" id="KW-0808">Transferase</keyword>
<dbReference type="SUPFAM" id="SSF52518">
    <property type="entry name" value="Thiamin diphosphate-binding fold (THDP-binding)"/>
    <property type="match status" value="2"/>
</dbReference>
<dbReference type="GO" id="GO:0006082">
    <property type="term" value="P:organic acid metabolic process"/>
    <property type="evidence" value="ECO:0007669"/>
    <property type="project" value="UniProtKB-ARBA"/>
</dbReference>
<dbReference type="EMBL" id="JBHTBL010000005">
    <property type="protein sequence ID" value="MFC7324615.1"/>
    <property type="molecule type" value="Genomic_DNA"/>
</dbReference>
<dbReference type="GO" id="GO:0044272">
    <property type="term" value="P:sulfur compound biosynthetic process"/>
    <property type="evidence" value="ECO:0007669"/>
    <property type="project" value="UniProtKB-ARBA"/>
</dbReference>
<keyword evidence="2 6" id="KW-0479">Metal-binding</keyword>
<comment type="function">
    <text evidence="6">Catalyzes the thiamine diphosphate-dependent decarboxylation of 2-oxoglutarate and the subsequent addition of the resulting succinic semialdehyde-thiamine pyrophosphate anion to isochorismate to yield 2-succinyl-5-enolpyruvyl-6-hydroxy-3-cyclohexene-1-carboxylate (SEPHCHC).</text>
</comment>
<evidence type="ECO:0000256" key="5">
    <source>
        <dbReference type="ARBA" id="ARBA00023211"/>
    </source>
</evidence>
<dbReference type="AlphaFoldDB" id="A0ABD6AK25"/>
<accession>A0ABD6AK25</accession>
<evidence type="ECO:0000256" key="7">
    <source>
        <dbReference type="SAM" id="MobiDB-lite"/>
    </source>
</evidence>
<dbReference type="InterPro" id="IPR012001">
    <property type="entry name" value="Thiamin_PyroP_enz_TPP-bd_dom"/>
</dbReference>
<dbReference type="GO" id="GO:0070204">
    <property type="term" value="F:2-succinyl-5-enolpyruvyl-6-hydroxy-3-cyclohexene-1-carboxylic-acid synthase activity"/>
    <property type="evidence" value="ECO:0007669"/>
    <property type="project" value="UniProtKB-UniRule"/>
</dbReference>
<comment type="pathway">
    <text evidence="6">Quinol/quinone metabolism; 1,4-dihydroxy-2-naphthoate biosynthesis; 1,4-dihydroxy-2-naphthoate from chorismate: step 2/7.</text>
</comment>
<feature type="region of interest" description="Disordered" evidence="7">
    <location>
        <begin position="293"/>
        <end position="317"/>
    </location>
</feature>
<evidence type="ECO:0000256" key="6">
    <source>
        <dbReference type="HAMAP-Rule" id="MF_01659"/>
    </source>
</evidence>
<gene>
    <name evidence="6 10" type="primary">menD</name>
    <name evidence="10" type="ORF">ACFQMF_08485</name>
</gene>
<dbReference type="HAMAP" id="MF_01659">
    <property type="entry name" value="MenD"/>
    <property type="match status" value="1"/>
</dbReference>
<keyword evidence="3 6" id="KW-0460">Magnesium</keyword>
<feature type="domain" description="Thiamine pyrophosphate enzyme N-terminal TPP-binding" evidence="9">
    <location>
        <begin position="11"/>
        <end position="124"/>
    </location>
</feature>
<protein>
    <recommendedName>
        <fullName evidence="6">2-succinyl-5-enolpyruvyl-6-hydroxy-3-cyclohexene-1-carboxylate synthase</fullName>
        <shortName evidence="6">SEPHCHC synthase</shortName>
        <ecNumber evidence="6">2.2.1.9</ecNumber>
    </recommendedName>
    <alternativeName>
        <fullName evidence="6">Menaquinone biosynthesis protein MenD</fullName>
    </alternativeName>
</protein>
<dbReference type="CDD" id="cd07037">
    <property type="entry name" value="TPP_PYR_MenD"/>
    <property type="match status" value="1"/>
</dbReference>
<dbReference type="Proteomes" id="UP001596545">
    <property type="component" value="Unassembled WGS sequence"/>
</dbReference>
<dbReference type="PANTHER" id="PTHR42916">
    <property type="entry name" value="2-SUCCINYL-5-ENOLPYRUVYL-6-HYDROXY-3-CYCLOHEXENE-1-CARBOXYLATE SYNTHASE"/>
    <property type="match status" value="1"/>
</dbReference>
<name>A0ABD6AK25_9EURY</name>
<dbReference type="CDD" id="cd02009">
    <property type="entry name" value="TPP_SHCHC_synthase"/>
    <property type="match status" value="1"/>
</dbReference>
<feature type="compositionally biased region" description="Gly residues" evidence="7">
    <location>
        <begin position="302"/>
        <end position="311"/>
    </location>
</feature>
<comment type="similarity">
    <text evidence="6">Belongs to the TPP enzyme family. MenD subfamily.</text>
</comment>
<comment type="pathway">
    <text evidence="6">Quinol/quinone metabolism; menaquinone biosynthesis.</text>
</comment>
<evidence type="ECO:0000256" key="4">
    <source>
        <dbReference type="ARBA" id="ARBA00023052"/>
    </source>
</evidence>
<comment type="catalytic activity">
    <reaction evidence="6">
        <text>isochorismate + 2-oxoglutarate + H(+) = 5-enolpyruvoyl-6-hydroxy-2-succinyl-cyclohex-3-ene-1-carboxylate + CO2</text>
        <dbReference type="Rhea" id="RHEA:25593"/>
        <dbReference type="ChEBI" id="CHEBI:15378"/>
        <dbReference type="ChEBI" id="CHEBI:16526"/>
        <dbReference type="ChEBI" id="CHEBI:16810"/>
        <dbReference type="ChEBI" id="CHEBI:29780"/>
        <dbReference type="ChEBI" id="CHEBI:58818"/>
        <dbReference type="EC" id="2.2.1.9"/>
    </reaction>
</comment>
<dbReference type="InterPro" id="IPR011766">
    <property type="entry name" value="TPP_enzyme_TPP-bd"/>
</dbReference>
<comment type="cofactor">
    <cofactor evidence="6">
        <name>Mg(2+)</name>
        <dbReference type="ChEBI" id="CHEBI:18420"/>
    </cofactor>
    <cofactor evidence="6">
        <name>Mn(2+)</name>
        <dbReference type="ChEBI" id="CHEBI:29035"/>
    </cofactor>
</comment>
<keyword evidence="4 6" id="KW-0786">Thiamine pyrophosphate</keyword>
<keyword evidence="5 6" id="KW-0464">Manganese</keyword>
<dbReference type="NCBIfam" id="TIGR00173">
    <property type="entry name" value="menD"/>
    <property type="match status" value="1"/>
</dbReference>
<dbReference type="Gene3D" id="3.40.50.970">
    <property type="match status" value="2"/>
</dbReference>
<sequence>MTAPNRNALWGRALVDELVAAGVDSVVVSPGSRSTPLTMAAVRHDDLRVFSQLDERSAAYFALGRARRTGSVAPLICTSGTAAANYHPAVMEASEGRVPLLALTADRPPELRDSGANQTADQEKLYGDAVRFYKDLPEPAPNDRALRSLRTTVGRAVATAEGADPGPVHLNVPFEKPLEPTRVPGDVPADLDPVAEAGRDGPYVDVTPGSPEPGDDGLRTLANELGATDRGLIVAGPADPPGIDAESVTALSHATGFPIVADPLSNVRYGGHTRVAPVIGAYDAYLSADVAGEGDAGDGESDGGGGVGDGPATGWTDPEVVLRLGASPTSKNLRKYLAGTGADQYQVDPAGRWREAEFAATDLVVAEPSRLCARLSRLVGGGGGDPDWRAQWEEADRVAREIHGREREATGSEGGDALPDSSGPVGFHEGDALRAVADALPDPATLFVSNSMPVRDLDRFVGPTTASVTALGNRGVSGIDGIVSSALGAGSATTDHLTLVVGDLALYHDANGLLAIDRCDVDATVVLINNDGGGIFHALPVESFEPEFTESFKTPHGVEFEPLADLHGLAYARIDARPEAVGDPVDAAAELEAACARARDADGSHLIEVRTDAESSHRTRERLAAAVEAAVHGDGPD</sequence>
<dbReference type="InterPro" id="IPR004433">
    <property type="entry name" value="MenaQ_synth_MenD"/>
</dbReference>
<evidence type="ECO:0000256" key="1">
    <source>
        <dbReference type="ARBA" id="ARBA00022679"/>
    </source>
</evidence>
<dbReference type="InterPro" id="IPR029061">
    <property type="entry name" value="THDP-binding"/>
</dbReference>
<evidence type="ECO:0000259" key="9">
    <source>
        <dbReference type="Pfam" id="PF02776"/>
    </source>
</evidence>
<evidence type="ECO:0000256" key="3">
    <source>
        <dbReference type="ARBA" id="ARBA00022842"/>
    </source>
</evidence>
<dbReference type="PANTHER" id="PTHR42916:SF1">
    <property type="entry name" value="PROTEIN PHYLLO, CHLOROPLASTIC"/>
    <property type="match status" value="1"/>
</dbReference>
<comment type="caution">
    <text evidence="10">The sequence shown here is derived from an EMBL/GenBank/DDBJ whole genome shotgun (WGS) entry which is preliminary data.</text>
</comment>
<evidence type="ECO:0000313" key="11">
    <source>
        <dbReference type="Proteomes" id="UP001596545"/>
    </source>
</evidence>